<comment type="caution">
    <text evidence="1">The sequence shown here is derived from an EMBL/GenBank/DDBJ whole genome shotgun (WGS) entry which is preliminary data.</text>
</comment>
<proteinExistence type="predicted"/>
<sequence>MGEAAASNDPVGLPLPDPPELVRQIFGVPVTRIPEPDEPLGQNETRSKRRVRIWRAEVNTSSLSCVCSLLTHRNPTLSWCPDCNAPFEGLSYDQFQDGMGLTRPASGRRSIANVWPVVHTSEGKTTHRHRLKARGDGDLFKTNDFKKGGRWFMEKTRLQKLKELFGRRKNRHFMPPEYGDLPGSVTEIEPKYDPSVDPAVLYGPNAPYYDPLLEYTSRRRPPAKLGNSVNKTEMYRALRSSPIHSLSDRPSVSSLLDAWSSSSSGDVDGRTGKKPKLTEASAARLYRAHILLSKTCGNSVI</sequence>
<reference evidence="1 2" key="1">
    <citation type="journal article" date="2024" name="IMA Fungus">
        <title>Apiospora arundinis, a panoply of carbohydrate-active enzymes and secondary metabolites.</title>
        <authorList>
            <person name="Sorensen T."/>
            <person name="Petersen C."/>
            <person name="Muurmann A.T."/>
            <person name="Christiansen J.V."/>
            <person name="Brundto M.L."/>
            <person name="Overgaard C.K."/>
            <person name="Boysen A.T."/>
            <person name="Wollenberg R.D."/>
            <person name="Larsen T.O."/>
            <person name="Sorensen J.L."/>
            <person name="Nielsen K.L."/>
            <person name="Sondergaard T.E."/>
        </authorList>
    </citation>
    <scope>NUCLEOTIDE SEQUENCE [LARGE SCALE GENOMIC DNA]</scope>
    <source>
        <strain evidence="1 2">AAU 773</strain>
    </source>
</reference>
<name>A0ABR2J802_9PEZI</name>
<organism evidence="1 2">
    <name type="scientific">Apiospora arundinis</name>
    <dbReference type="NCBI Taxonomy" id="335852"/>
    <lineage>
        <taxon>Eukaryota</taxon>
        <taxon>Fungi</taxon>
        <taxon>Dikarya</taxon>
        <taxon>Ascomycota</taxon>
        <taxon>Pezizomycotina</taxon>
        <taxon>Sordariomycetes</taxon>
        <taxon>Xylariomycetidae</taxon>
        <taxon>Amphisphaeriales</taxon>
        <taxon>Apiosporaceae</taxon>
        <taxon>Apiospora</taxon>
    </lineage>
</organism>
<keyword evidence="2" id="KW-1185">Reference proteome</keyword>
<accession>A0ABR2J802</accession>
<evidence type="ECO:0000313" key="1">
    <source>
        <dbReference type="EMBL" id="KAK8873934.1"/>
    </source>
</evidence>
<protein>
    <submittedName>
        <fullName evidence="1">Uncharacterized protein</fullName>
    </submittedName>
</protein>
<dbReference type="Proteomes" id="UP001390339">
    <property type="component" value="Unassembled WGS sequence"/>
</dbReference>
<dbReference type="EMBL" id="JAPCWZ010000003">
    <property type="protein sequence ID" value="KAK8873934.1"/>
    <property type="molecule type" value="Genomic_DNA"/>
</dbReference>
<evidence type="ECO:0000313" key="2">
    <source>
        <dbReference type="Proteomes" id="UP001390339"/>
    </source>
</evidence>
<gene>
    <name evidence="1" type="ORF">PGQ11_004448</name>
</gene>